<keyword evidence="4" id="KW-0413">Isomerase</keyword>
<feature type="domain" description="Terpene synthase N-terminal" evidence="5">
    <location>
        <begin position="182"/>
        <end position="387"/>
    </location>
</feature>
<dbReference type="SUPFAM" id="SSF48576">
    <property type="entry name" value="Terpenoid synthases"/>
    <property type="match status" value="1"/>
</dbReference>
<proteinExistence type="predicted"/>
<gene>
    <name evidence="6" type="ORF">KSP39_PZI005109</name>
</gene>
<evidence type="ECO:0000256" key="2">
    <source>
        <dbReference type="ARBA" id="ARBA00022723"/>
    </source>
</evidence>
<dbReference type="GO" id="GO:0000287">
    <property type="term" value="F:magnesium ion binding"/>
    <property type="evidence" value="ECO:0007669"/>
    <property type="project" value="TreeGrafter"/>
</dbReference>
<protein>
    <recommendedName>
        <fullName evidence="5">Terpene synthase N-terminal domain-containing protein</fullName>
    </recommendedName>
</protein>
<dbReference type="Gene3D" id="1.10.600.10">
    <property type="entry name" value="Farnesyl Diphosphate Synthase"/>
    <property type="match status" value="2"/>
</dbReference>
<dbReference type="Gene3D" id="1.50.10.160">
    <property type="match status" value="1"/>
</dbReference>
<comment type="caution">
    <text evidence="6">The sequence shown here is derived from an EMBL/GenBank/DDBJ whole genome shotgun (WGS) entry which is preliminary data.</text>
</comment>
<dbReference type="EMBL" id="JBBWWQ010000004">
    <property type="protein sequence ID" value="KAK8949456.1"/>
    <property type="molecule type" value="Genomic_DNA"/>
</dbReference>
<evidence type="ECO:0000259" key="5">
    <source>
        <dbReference type="Pfam" id="PF01397"/>
    </source>
</evidence>
<dbReference type="InterPro" id="IPR008930">
    <property type="entry name" value="Terpenoid_cyclase/PrenylTrfase"/>
</dbReference>
<sequence>MIREVREMLRSMNDGEISSSAYDTAWVAMVPNLAGDRGGGPQFPASLRWIIDHQLDDGSWGDENFFSAHDRIISTLACVVALSSWSICPENCKRGLLFLRENMRRLAEENHEELMMIGFEVVLPSLIDIAKGLGLDFPYNDPALQDIYAKREIKMKRIPMELLHRVPTSMLFSLEGMPGLEWEKLLRLQSFDGSFFFSPASTAFALMETGDENCRCYLTKIVDRFHGGVPCVYPVDIFERMWAVDRLQRLGISHHFEAEIEVLMEYVFKYWSKEGLCATRNTTVYDLDDTAMGFRLLRLHGYIVSPDVFQNFERNGEFFGFIGQSNQAVTGIFNLNRASQLNFSGEEILDQAKNFSCHFLREKQASNQLLDKWVIAKDLPGEVAYALDFPFYASLPRVEARLYIEQYGGGDDIWIGKTLYRMLYVNNVSYLDLAKVDFNQCQSIHQLEWLDIQRWYKKCRLTEYGMVKEDMLKTYFLAASSIFEPDRAAERINWARTAMLAEAIIISYHRSTTSQGATALLLIRTIELCAGRAEPKDEMARMEYACLTRLAISICNRLQYCSWNMILKCSDRGIESEMQELVKCVIEQRQSPDGLNRETKQTFMDVVKSFYYLSWCPPTTLNNHISKVLFEPVK</sequence>
<evidence type="ECO:0000313" key="6">
    <source>
        <dbReference type="EMBL" id="KAK8949456.1"/>
    </source>
</evidence>
<dbReference type="InterPro" id="IPR050148">
    <property type="entry name" value="Terpene_synthase-like"/>
</dbReference>
<comment type="cofactor">
    <cofactor evidence="1">
        <name>Mg(2+)</name>
        <dbReference type="ChEBI" id="CHEBI:18420"/>
    </cofactor>
</comment>
<dbReference type="InterPro" id="IPR008949">
    <property type="entry name" value="Isoprenoid_synthase_dom_sf"/>
</dbReference>
<reference evidence="6 7" key="1">
    <citation type="journal article" date="2022" name="Nat. Plants">
        <title>Genomes of leafy and leafless Platanthera orchids illuminate the evolution of mycoheterotrophy.</title>
        <authorList>
            <person name="Li M.H."/>
            <person name="Liu K.W."/>
            <person name="Li Z."/>
            <person name="Lu H.C."/>
            <person name="Ye Q.L."/>
            <person name="Zhang D."/>
            <person name="Wang J.Y."/>
            <person name="Li Y.F."/>
            <person name="Zhong Z.M."/>
            <person name="Liu X."/>
            <person name="Yu X."/>
            <person name="Liu D.K."/>
            <person name="Tu X.D."/>
            <person name="Liu B."/>
            <person name="Hao Y."/>
            <person name="Liao X.Y."/>
            <person name="Jiang Y.T."/>
            <person name="Sun W.H."/>
            <person name="Chen J."/>
            <person name="Chen Y.Q."/>
            <person name="Ai Y."/>
            <person name="Zhai J.W."/>
            <person name="Wu S.S."/>
            <person name="Zhou Z."/>
            <person name="Hsiao Y.Y."/>
            <person name="Wu W.L."/>
            <person name="Chen Y.Y."/>
            <person name="Lin Y.F."/>
            <person name="Hsu J.L."/>
            <person name="Li C.Y."/>
            <person name="Wang Z.W."/>
            <person name="Zhao X."/>
            <person name="Zhong W.Y."/>
            <person name="Ma X.K."/>
            <person name="Ma L."/>
            <person name="Huang J."/>
            <person name="Chen G.Z."/>
            <person name="Huang M.Z."/>
            <person name="Huang L."/>
            <person name="Peng D.H."/>
            <person name="Luo Y.B."/>
            <person name="Zou S.Q."/>
            <person name="Chen S.P."/>
            <person name="Lan S."/>
            <person name="Tsai W.C."/>
            <person name="Van de Peer Y."/>
            <person name="Liu Z.J."/>
        </authorList>
    </citation>
    <scope>NUCLEOTIDE SEQUENCE [LARGE SCALE GENOMIC DNA]</scope>
    <source>
        <strain evidence="6">Lor287</strain>
    </source>
</reference>
<dbReference type="SFLD" id="SFLDG01014">
    <property type="entry name" value="Terpene_Cyclase_Like_1_N-term"/>
    <property type="match status" value="1"/>
</dbReference>
<dbReference type="PANTHER" id="PTHR31739">
    <property type="entry name" value="ENT-COPALYL DIPHOSPHATE SYNTHASE, CHLOROPLASTIC"/>
    <property type="match status" value="1"/>
</dbReference>
<evidence type="ECO:0000256" key="1">
    <source>
        <dbReference type="ARBA" id="ARBA00001946"/>
    </source>
</evidence>
<keyword evidence="3" id="KW-0460">Magnesium</keyword>
<dbReference type="FunFam" id="1.50.10.160:FF:000001">
    <property type="entry name" value="Ent-copalyl diphosphate synthase"/>
    <property type="match status" value="1"/>
</dbReference>
<dbReference type="GO" id="GO:0016853">
    <property type="term" value="F:isomerase activity"/>
    <property type="evidence" value="ECO:0007669"/>
    <property type="project" value="UniProtKB-KW"/>
</dbReference>
<dbReference type="Gene3D" id="1.50.10.130">
    <property type="entry name" value="Terpene synthase, N-terminal domain"/>
    <property type="match status" value="1"/>
</dbReference>
<dbReference type="GO" id="GO:0009507">
    <property type="term" value="C:chloroplast"/>
    <property type="evidence" value="ECO:0007669"/>
    <property type="project" value="TreeGrafter"/>
</dbReference>
<dbReference type="FunFam" id="1.50.10.130:FF:000002">
    <property type="entry name" value="Ent-copalyl diphosphate synthase, chloroplastic"/>
    <property type="match status" value="1"/>
</dbReference>
<evidence type="ECO:0000256" key="3">
    <source>
        <dbReference type="ARBA" id="ARBA00022842"/>
    </source>
</evidence>
<evidence type="ECO:0000313" key="7">
    <source>
        <dbReference type="Proteomes" id="UP001418222"/>
    </source>
</evidence>
<dbReference type="Pfam" id="PF01397">
    <property type="entry name" value="Terpene_synth"/>
    <property type="match status" value="1"/>
</dbReference>
<organism evidence="6 7">
    <name type="scientific">Platanthera zijinensis</name>
    <dbReference type="NCBI Taxonomy" id="2320716"/>
    <lineage>
        <taxon>Eukaryota</taxon>
        <taxon>Viridiplantae</taxon>
        <taxon>Streptophyta</taxon>
        <taxon>Embryophyta</taxon>
        <taxon>Tracheophyta</taxon>
        <taxon>Spermatophyta</taxon>
        <taxon>Magnoliopsida</taxon>
        <taxon>Liliopsida</taxon>
        <taxon>Asparagales</taxon>
        <taxon>Orchidaceae</taxon>
        <taxon>Orchidoideae</taxon>
        <taxon>Orchideae</taxon>
        <taxon>Orchidinae</taxon>
        <taxon>Platanthera</taxon>
    </lineage>
</organism>
<dbReference type="SFLD" id="SFLDG01605">
    <property type="entry name" value="Terpene_Cyclase_Like_1_N-term"/>
    <property type="match status" value="1"/>
</dbReference>
<name>A0AAP0GBD4_9ASPA</name>
<accession>A0AAP0GBD4</accession>
<dbReference type="InterPro" id="IPR001906">
    <property type="entry name" value="Terpene_synth_N"/>
</dbReference>
<dbReference type="SUPFAM" id="SSF48239">
    <property type="entry name" value="Terpenoid cyclases/Protein prenyltransferases"/>
    <property type="match status" value="2"/>
</dbReference>
<evidence type="ECO:0000256" key="4">
    <source>
        <dbReference type="ARBA" id="ARBA00023235"/>
    </source>
</evidence>
<keyword evidence="7" id="KW-1185">Reference proteome</keyword>
<dbReference type="AlphaFoldDB" id="A0AAP0GBD4"/>
<dbReference type="InterPro" id="IPR036965">
    <property type="entry name" value="Terpene_synth_N_sf"/>
</dbReference>
<dbReference type="Proteomes" id="UP001418222">
    <property type="component" value="Unassembled WGS sequence"/>
</dbReference>
<dbReference type="GO" id="GO:0009686">
    <property type="term" value="P:gibberellin biosynthetic process"/>
    <property type="evidence" value="ECO:0007669"/>
    <property type="project" value="TreeGrafter"/>
</dbReference>
<dbReference type="GO" id="GO:0010333">
    <property type="term" value="F:terpene synthase activity"/>
    <property type="evidence" value="ECO:0007669"/>
    <property type="project" value="InterPro"/>
</dbReference>
<dbReference type="PANTHER" id="PTHR31739:SF4">
    <property type="entry name" value="ENT-COPALYL DIPHOSPHATE SYNTHASE, CHLOROPLASTIC"/>
    <property type="match status" value="1"/>
</dbReference>
<keyword evidence="2" id="KW-0479">Metal-binding</keyword>